<evidence type="ECO:0000313" key="2">
    <source>
        <dbReference type="Proteomes" id="UP001152622"/>
    </source>
</evidence>
<protein>
    <submittedName>
        <fullName evidence="1">Uncharacterized protein</fullName>
    </submittedName>
</protein>
<keyword evidence="2" id="KW-1185">Reference proteome</keyword>
<proteinExistence type="predicted"/>
<name>A0A9Q1FFQ5_SYNKA</name>
<gene>
    <name evidence="1" type="ORF">SKAU_G00202290</name>
</gene>
<reference evidence="1" key="1">
    <citation type="journal article" date="2023" name="Science">
        <title>Genome structures resolve the early diversification of teleost fishes.</title>
        <authorList>
            <person name="Parey E."/>
            <person name="Louis A."/>
            <person name="Montfort J."/>
            <person name="Bouchez O."/>
            <person name="Roques C."/>
            <person name="Iampietro C."/>
            <person name="Lluch J."/>
            <person name="Castinel A."/>
            <person name="Donnadieu C."/>
            <person name="Desvignes T."/>
            <person name="Floi Bucao C."/>
            <person name="Jouanno E."/>
            <person name="Wen M."/>
            <person name="Mejri S."/>
            <person name="Dirks R."/>
            <person name="Jansen H."/>
            <person name="Henkel C."/>
            <person name="Chen W.J."/>
            <person name="Zahm M."/>
            <person name="Cabau C."/>
            <person name="Klopp C."/>
            <person name="Thompson A.W."/>
            <person name="Robinson-Rechavi M."/>
            <person name="Braasch I."/>
            <person name="Lecointre G."/>
            <person name="Bobe J."/>
            <person name="Postlethwait J.H."/>
            <person name="Berthelot C."/>
            <person name="Roest Crollius H."/>
            <person name="Guiguen Y."/>
        </authorList>
    </citation>
    <scope>NUCLEOTIDE SEQUENCE</scope>
    <source>
        <strain evidence="1">WJC10195</strain>
    </source>
</reference>
<dbReference type="Proteomes" id="UP001152622">
    <property type="component" value="Chromosome 6"/>
</dbReference>
<comment type="caution">
    <text evidence="1">The sequence shown here is derived from an EMBL/GenBank/DDBJ whole genome shotgun (WGS) entry which is preliminary data.</text>
</comment>
<dbReference type="EMBL" id="JAINUF010000006">
    <property type="protein sequence ID" value="KAJ8357435.1"/>
    <property type="molecule type" value="Genomic_DNA"/>
</dbReference>
<organism evidence="1 2">
    <name type="scientific">Synaphobranchus kaupii</name>
    <name type="common">Kaup's arrowtooth eel</name>
    <dbReference type="NCBI Taxonomy" id="118154"/>
    <lineage>
        <taxon>Eukaryota</taxon>
        <taxon>Metazoa</taxon>
        <taxon>Chordata</taxon>
        <taxon>Craniata</taxon>
        <taxon>Vertebrata</taxon>
        <taxon>Euteleostomi</taxon>
        <taxon>Actinopterygii</taxon>
        <taxon>Neopterygii</taxon>
        <taxon>Teleostei</taxon>
        <taxon>Anguilliformes</taxon>
        <taxon>Synaphobranchidae</taxon>
        <taxon>Synaphobranchus</taxon>
    </lineage>
</organism>
<accession>A0A9Q1FFQ5</accession>
<evidence type="ECO:0000313" key="1">
    <source>
        <dbReference type="EMBL" id="KAJ8357435.1"/>
    </source>
</evidence>
<dbReference type="AlphaFoldDB" id="A0A9Q1FFQ5"/>
<sequence>MLLSVGYHDYHWPTYQRYGGFRLRFAAFKQVYPGTIERTGNQFLYPDRSVRVIPTTGPLVLQGKMTKSRFPVGSVLENFTLVGSISEEALPQEEATLGTPWPPVLARRTPVGSLSQLSFPAAPAGMPRPATEAGKMHKKLCQRLHPVPQTLFAVRGFVHRDFCTCMY</sequence>